<evidence type="ECO:0000259" key="9">
    <source>
        <dbReference type="Pfam" id="PF00725"/>
    </source>
</evidence>
<dbReference type="Gene3D" id="3.40.50.720">
    <property type="entry name" value="NAD(P)-binding Rossmann-like Domain"/>
    <property type="match status" value="1"/>
</dbReference>
<keyword evidence="5" id="KW-0520">NAD</keyword>
<keyword evidence="6" id="KW-0443">Lipid metabolism</keyword>
<comment type="pathway">
    <text evidence="1">Lipid metabolism; fatty acid beta-oxidation.</text>
</comment>
<evidence type="ECO:0000259" key="10">
    <source>
        <dbReference type="Pfam" id="PF02737"/>
    </source>
</evidence>
<dbReference type="PATRIC" id="fig|1629.5.peg.569"/>
<evidence type="ECO:0000256" key="7">
    <source>
        <dbReference type="ARBA" id="ARBA00049556"/>
    </source>
</evidence>
<proteinExistence type="predicted"/>
<reference evidence="11 12" key="1">
    <citation type="journal article" date="2015" name="Genome Announc.">
        <title>Expanding the biotechnology potential of lactobacilli through comparative genomics of 213 strains and associated genera.</title>
        <authorList>
            <person name="Sun Z."/>
            <person name="Harris H.M."/>
            <person name="McCann A."/>
            <person name="Guo C."/>
            <person name="Argimon S."/>
            <person name="Zhang W."/>
            <person name="Yang X."/>
            <person name="Jeffery I.B."/>
            <person name="Cooney J.C."/>
            <person name="Kagawa T.F."/>
            <person name="Liu W."/>
            <person name="Song Y."/>
            <person name="Salvetti E."/>
            <person name="Wrobel A."/>
            <person name="Rasinkangas P."/>
            <person name="Parkhill J."/>
            <person name="Rea M.C."/>
            <person name="O'Sullivan O."/>
            <person name="Ritari J."/>
            <person name="Douillard F.P."/>
            <person name="Paul Ross R."/>
            <person name="Yang R."/>
            <person name="Briner A.E."/>
            <person name="Felis G.E."/>
            <person name="de Vos W.M."/>
            <person name="Barrangou R."/>
            <person name="Klaenhammer T.R."/>
            <person name="Caufield P.W."/>
            <person name="Cui Y."/>
            <person name="Zhang H."/>
            <person name="O'Toole P.W."/>
        </authorList>
    </citation>
    <scope>NUCLEOTIDE SEQUENCE [LARGE SCALE GENOMIC DNA]</scope>
    <source>
        <strain evidence="11 12">DSM 20410</strain>
    </source>
</reference>
<comment type="catalytic activity">
    <reaction evidence="7">
        <text>a (3S)-3-hydroxyacyl-CoA + NAD(+) = a 3-oxoacyl-CoA + NADH + H(+)</text>
        <dbReference type="Rhea" id="RHEA:22432"/>
        <dbReference type="ChEBI" id="CHEBI:15378"/>
        <dbReference type="ChEBI" id="CHEBI:57318"/>
        <dbReference type="ChEBI" id="CHEBI:57540"/>
        <dbReference type="ChEBI" id="CHEBI:57945"/>
        <dbReference type="ChEBI" id="CHEBI:90726"/>
        <dbReference type="EC" id="1.1.1.35"/>
    </reaction>
</comment>
<dbReference type="PANTHER" id="PTHR43561">
    <property type="match status" value="1"/>
</dbReference>
<dbReference type="Proteomes" id="UP000051992">
    <property type="component" value="Unassembled WGS sequence"/>
</dbReference>
<dbReference type="AlphaFoldDB" id="A0A0R2GZU5"/>
<dbReference type="OrthoDB" id="9771883at2"/>
<sequence>MTYQKVTVVGGGTLGSQIAFMAAFSGKDTTIWGRSEGSLERAKARVDRWENEVKAYYDAADADIESARDHLNYTTSLEDALAGADLVIEALPENVETKTDFYEKFDKLADPETVVVTNSSTMMPSQFAETTGRPEKFLGYHFANEIWKNNTAEIMSGPETDATLPETLEEFSREIKMVPIMVKKEQPGYVLNSLLVPFLDAGTDLWVRDVADPETVDKTWMIGTGAPVGPFGIMDLVGLNTVYEINKGRPDEKSQHAAEKIKERMDQGLIGQETGQGFYTYPNPAYLEDDFLS</sequence>
<gene>
    <name evidence="11" type="ORF">IV50_GL000565</name>
</gene>
<dbReference type="InterPro" id="IPR022694">
    <property type="entry name" value="3-OHacyl-CoA_DH"/>
</dbReference>
<dbReference type="GO" id="GO:0006635">
    <property type="term" value="P:fatty acid beta-oxidation"/>
    <property type="evidence" value="ECO:0007669"/>
    <property type="project" value="TreeGrafter"/>
</dbReference>
<evidence type="ECO:0000256" key="1">
    <source>
        <dbReference type="ARBA" id="ARBA00005005"/>
    </source>
</evidence>
<evidence type="ECO:0000313" key="12">
    <source>
        <dbReference type="Proteomes" id="UP000051992"/>
    </source>
</evidence>
<feature type="domain" description="3-hydroxyacyl-CoA dehydrogenase C-terminal" evidence="9">
    <location>
        <begin position="188"/>
        <end position="281"/>
    </location>
</feature>
<dbReference type="InterPro" id="IPR006176">
    <property type="entry name" value="3-OHacyl-CoA_DH_NAD-bd"/>
</dbReference>
<comment type="pathway">
    <text evidence="2">Lipid metabolism; butanoate metabolism.</text>
</comment>
<evidence type="ECO:0000256" key="2">
    <source>
        <dbReference type="ARBA" id="ARBA00005086"/>
    </source>
</evidence>
<feature type="domain" description="3-hydroxyacyl-CoA dehydrogenase NAD binding" evidence="10">
    <location>
        <begin position="5"/>
        <end position="183"/>
    </location>
</feature>
<feature type="site" description="Important for catalytic activity" evidence="8">
    <location>
        <position position="141"/>
    </location>
</feature>
<dbReference type="RefSeq" id="WP_057744761.1">
    <property type="nucleotide sequence ID" value="NZ_BJLU01000007.1"/>
</dbReference>
<name>A0A0R2GZU5_WEIVI</name>
<dbReference type="GO" id="GO:0070403">
    <property type="term" value="F:NAD+ binding"/>
    <property type="evidence" value="ECO:0007669"/>
    <property type="project" value="InterPro"/>
</dbReference>
<dbReference type="InterPro" id="IPR006108">
    <property type="entry name" value="3HC_DH_C"/>
</dbReference>
<keyword evidence="3" id="KW-0276">Fatty acid metabolism</keyword>
<dbReference type="NCBIfam" id="NF006143">
    <property type="entry name" value="PRK08293.1"/>
    <property type="match status" value="1"/>
</dbReference>
<dbReference type="Pfam" id="PF00725">
    <property type="entry name" value="3HCDH"/>
    <property type="match status" value="1"/>
</dbReference>
<dbReference type="PANTHER" id="PTHR43561:SF3">
    <property type="entry name" value="HYDROXYACYL-COENZYME A DEHYDROGENASE, MITOCHONDRIAL"/>
    <property type="match status" value="1"/>
</dbReference>
<dbReference type="Pfam" id="PF02737">
    <property type="entry name" value="3HCDH_N"/>
    <property type="match status" value="1"/>
</dbReference>
<accession>A0A0R2GZU5</accession>
<dbReference type="Gene3D" id="1.10.1040.10">
    <property type="entry name" value="N-(1-d-carboxylethyl)-l-norvaline Dehydrogenase, domain 2"/>
    <property type="match status" value="1"/>
</dbReference>
<dbReference type="SUPFAM" id="SSF48179">
    <property type="entry name" value="6-phosphogluconate dehydrogenase C-terminal domain-like"/>
    <property type="match status" value="1"/>
</dbReference>
<protein>
    <submittedName>
        <fullName evidence="11">3-hydroxybutyryl-CoA dehydrogenase</fullName>
    </submittedName>
</protein>
<dbReference type="EMBL" id="JQBM01000002">
    <property type="protein sequence ID" value="KRN46297.1"/>
    <property type="molecule type" value="Genomic_DNA"/>
</dbReference>
<evidence type="ECO:0000313" key="11">
    <source>
        <dbReference type="EMBL" id="KRN46297.1"/>
    </source>
</evidence>
<dbReference type="InterPro" id="IPR013328">
    <property type="entry name" value="6PGD_dom2"/>
</dbReference>
<keyword evidence="4" id="KW-0560">Oxidoreductase</keyword>
<dbReference type="SUPFAM" id="SSF51735">
    <property type="entry name" value="NAD(P)-binding Rossmann-fold domains"/>
    <property type="match status" value="1"/>
</dbReference>
<evidence type="ECO:0000256" key="8">
    <source>
        <dbReference type="PIRSR" id="PIRSR000105-1"/>
    </source>
</evidence>
<comment type="caution">
    <text evidence="11">The sequence shown here is derived from an EMBL/GenBank/DDBJ whole genome shotgun (WGS) entry which is preliminary data.</text>
</comment>
<dbReference type="GO" id="GO:0003857">
    <property type="term" value="F:(3S)-3-hydroxyacyl-CoA dehydrogenase (NAD+) activity"/>
    <property type="evidence" value="ECO:0007669"/>
    <property type="project" value="UniProtKB-EC"/>
</dbReference>
<dbReference type="InterPro" id="IPR008927">
    <property type="entry name" value="6-PGluconate_DH-like_C_sf"/>
</dbReference>
<keyword evidence="12" id="KW-1185">Reference proteome</keyword>
<organism evidence="11 12">
    <name type="scientific">Weissella viridescens</name>
    <name type="common">Lactobacillus viridescens</name>
    <dbReference type="NCBI Taxonomy" id="1629"/>
    <lineage>
        <taxon>Bacteria</taxon>
        <taxon>Bacillati</taxon>
        <taxon>Bacillota</taxon>
        <taxon>Bacilli</taxon>
        <taxon>Lactobacillales</taxon>
        <taxon>Lactobacillaceae</taxon>
        <taxon>Weissella</taxon>
    </lineage>
</organism>
<evidence type="ECO:0000256" key="6">
    <source>
        <dbReference type="ARBA" id="ARBA00023098"/>
    </source>
</evidence>
<dbReference type="PIRSF" id="PIRSF000105">
    <property type="entry name" value="HCDH"/>
    <property type="match status" value="1"/>
</dbReference>
<evidence type="ECO:0000256" key="5">
    <source>
        <dbReference type="ARBA" id="ARBA00023027"/>
    </source>
</evidence>
<dbReference type="InterPro" id="IPR052242">
    <property type="entry name" value="Mito_3-hydroxyacyl-CoA_DH"/>
</dbReference>
<dbReference type="InterPro" id="IPR036291">
    <property type="entry name" value="NAD(P)-bd_dom_sf"/>
</dbReference>
<evidence type="ECO:0000256" key="3">
    <source>
        <dbReference type="ARBA" id="ARBA00022832"/>
    </source>
</evidence>
<evidence type="ECO:0000256" key="4">
    <source>
        <dbReference type="ARBA" id="ARBA00023002"/>
    </source>
</evidence>